<organism evidence="2 3">
    <name type="scientific">Aspergillus bertholletiae</name>
    <dbReference type="NCBI Taxonomy" id="1226010"/>
    <lineage>
        <taxon>Eukaryota</taxon>
        <taxon>Fungi</taxon>
        <taxon>Dikarya</taxon>
        <taxon>Ascomycota</taxon>
        <taxon>Pezizomycotina</taxon>
        <taxon>Eurotiomycetes</taxon>
        <taxon>Eurotiomycetidae</taxon>
        <taxon>Eurotiales</taxon>
        <taxon>Aspergillaceae</taxon>
        <taxon>Aspergillus</taxon>
        <taxon>Aspergillus subgen. Circumdati</taxon>
    </lineage>
</organism>
<name>A0A5N7B730_9EURO</name>
<dbReference type="InterPro" id="IPR029058">
    <property type="entry name" value="AB_hydrolase_fold"/>
</dbReference>
<gene>
    <name evidence="2" type="ORF">BDV26DRAFT_282007</name>
</gene>
<proteinExistence type="predicted"/>
<dbReference type="AlphaFoldDB" id="A0A5N7B730"/>
<feature type="domain" description="AB hydrolase-1" evidence="1">
    <location>
        <begin position="74"/>
        <end position="359"/>
    </location>
</feature>
<dbReference type="GO" id="GO:0016787">
    <property type="term" value="F:hydrolase activity"/>
    <property type="evidence" value="ECO:0007669"/>
    <property type="project" value="UniProtKB-KW"/>
</dbReference>
<keyword evidence="2" id="KW-0378">Hydrolase</keyword>
<reference evidence="2 3" key="1">
    <citation type="submission" date="2019-04" db="EMBL/GenBank/DDBJ databases">
        <title>Friends and foes A comparative genomics studyof 23 Aspergillus species from section Flavi.</title>
        <authorList>
            <consortium name="DOE Joint Genome Institute"/>
            <person name="Kjaerbolling I."/>
            <person name="Vesth T."/>
            <person name="Frisvad J.C."/>
            <person name="Nybo J.L."/>
            <person name="Theobald S."/>
            <person name="Kildgaard S."/>
            <person name="Isbrandt T."/>
            <person name="Kuo A."/>
            <person name="Sato A."/>
            <person name="Lyhne E.K."/>
            <person name="Kogle M.E."/>
            <person name="Wiebenga A."/>
            <person name="Kun R.S."/>
            <person name="Lubbers R.J."/>
            <person name="Makela M.R."/>
            <person name="Barry K."/>
            <person name="Chovatia M."/>
            <person name="Clum A."/>
            <person name="Daum C."/>
            <person name="Haridas S."/>
            <person name="He G."/>
            <person name="LaButti K."/>
            <person name="Lipzen A."/>
            <person name="Mondo S."/>
            <person name="Riley R."/>
            <person name="Salamov A."/>
            <person name="Simmons B.A."/>
            <person name="Magnuson J.K."/>
            <person name="Henrissat B."/>
            <person name="Mortensen U.H."/>
            <person name="Larsen T.O."/>
            <person name="Devries R.P."/>
            <person name="Grigoriev I.V."/>
            <person name="Machida M."/>
            <person name="Baker S.E."/>
            <person name="Andersen M.R."/>
        </authorList>
    </citation>
    <scope>NUCLEOTIDE SEQUENCE [LARGE SCALE GENOMIC DNA]</scope>
    <source>
        <strain evidence="2 3">IBT 29228</strain>
    </source>
</reference>
<dbReference type="Proteomes" id="UP000326198">
    <property type="component" value="Unassembled WGS sequence"/>
</dbReference>
<dbReference type="PANTHER" id="PTHR43194:SF2">
    <property type="entry name" value="PEROXISOMAL MEMBRANE PROTEIN LPX1"/>
    <property type="match status" value="1"/>
</dbReference>
<protein>
    <submittedName>
        <fullName evidence="2">Alpha/beta hydrolase family-domain-containing protein</fullName>
    </submittedName>
</protein>
<evidence type="ECO:0000259" key="1">
    <source>
        <dbReference type="Pfam" id="PF12697"/>
    </source>
</evidence>
<dbReference type="Pfam" id="PF12697">
    <property type="entry name" value="Abhydrolase_6"/>
    <property type="match status" value="1"/>
</dbReference>
<dbReference type="OrthoDB" id="94039at2759"/>
<dbReference type="InterPro" id="IPR050228">
    <property type="entry name" value="Carboxylesterase_BioH"/>
</dbReference>
<dbReference type="InterPro" id="IPR000073">
    <property type="entry name" value="AB_hydrolase_1"/>
</dbReference>
<evidence type="ECO:0000313" key="3">
    <source>
        <dbReference type="Proteomes" id="UP000326198"/>
    </source>
</evidence>
<dbReference type="PANTHER" id="PTHR43194">
    <property type="entry name" value="HYDROLASE ALPHA/BETA FOLD FAMILY"/>
    <property type="match status" value="1"/>
</dbReference>
<evidence type="ECO:0000313" key="2">
    <source>
        <dbReference type="EMBL" id="KAE8377280.1"/>
    </source>
</evidence>
<dbReference type="Gene3D" id="3.40.50.1820">
    <property type="entry name" value="alpha/beta hydrolase"/>
    <property type="match status" value="1"/>
</dbReference>
<dbReference type="EMBL" id="ML736226">
    <property type="protein sequence ID" value="KAE8377280.1"/>
    <property type="molecule type" value="Genomic_DNA"/>
</dbReference>
<dbReference type="SUPFAM" id="SSF53474">
    <property type="entry name" value="alpha/beta-Hydrolases"/>
    <property type="match status" value="1"/>
</dbReference>
<accession>A0A5N7B730</accession>
<sequence length="412" mass="47207">MLHFNVIEHTVPCYPIRERPGAVEPGQGANLRLAVKQYIPKNNPQPSPGDVTLIGAHANSFPKEVYEPLWDDLYEHMNSLQRRIRSIWIADVSHQGQSSVLNERILGDDPSWMDHARDLLGLVYRYQNDMPHPIIGIGHSMGGVQLAHLALLHPSLFQSLIVIDSPLRRENPSKKYALGSTNRRDLWPSREEAINKFRGNKVFKDFDARSFDRFVEYGLRDLPTELYPDENRDTTPVTLTTTKAQELYTYLRPTYQDGKVGLKEGEWRQEMHPEDREEGYPFYRPEPVSIFRQLPQLRPSVLYVFGERSEITTLPVRREMLEMTGCGVGGSGGVQRARVKEVVLPTGHLVPMENPRKCALVSAAFCDSELSRWENDQREFMQKWTAKPRAGKIVVDEKWKENIGSVPVKPKI</sequence>
<keyword evidence="3" id="KW-1185">Reference proteome</keyword>